<dbReference type="EMBL" id="OZ075141">
    <property type="protein sequence ID" value="CAL5030031.1"/>
    <property type="molecule type" value="Genomic_DNA"/>
</dbReference>
<proteinExistence type="predicted"/>
<evidence type="ECO:0000313" key="1">
    <source>
        <dbReference type="EMBL" id="CAL5030031.1"/>
    </source>
</evidence>
<organism evidence="1 2">
    <name type="scientific">Urochloa decumbens</name>
    <dbReference type="NCBI Taxonomy" id="240449"/>
    <lineage>
        <taxon>Eukaryota</taxon>
        <taxon>Viridiplantae</taxon>
        <taxon>Streptophyta</taxon>
        <taxon>Embryophyta</taxon>
        <taxon>Tracheophyta</taxon>
        <taxon>Spermatophyta</taxon>
        <taxon>Magnoliopsida</taxon>
        <taxon>Liliopsida</taxon>
        <taxon>Poales</taxon>
        <taxon>Poaceae</taxon>
        <taxon>PACMAD clade</taxon>
        <taxon>Panicoideae</taxon>
        <taxon>Panicodae</taxon>
        <taxon>Paniceae</taxon>
        <taxon>Melinidinae</taxon>
        <taxon>Urochloa</taxon>
    </lineage>
</organism>
<keyword evidence="2" id="KW-1185">Reference proteome</keyword>
<protein>
    <recommendedName>
        <fullName evidence="3">CTLH domain-containing protein</fullName>
    </recommendedName>
</protein>
<evidence type="ECO:0000313" key="2">
    <source>
        <dbReference type="Proteomes" id="UP001497457"/>
    </source>
</evidence>
<accession>A0ABC9D224</accession>
<name>A0ABC9D224_9POAL</name>
<dbReference type="PANTHER" id="PTHR36478:SF22">
    <property type="entry name" value="OS04G0616900 PROTEIN"/>
    <property type="match status" value="1"/>
</dbReference>
<gene>
    <name evidence="1" type="ORF">URODEC1_LOCUS80717</name>
</gene>
<reference evidence="2" key="1">
    <citation type="submission" date="2024-06" db="EMBL/GenBank/DDBJ databases">
        <authorList>
            <person name="Ryan C."/>
        </authorList>
    </citation>
    <scope>NUCLEOTIDE SEQUENCE [LARGE SCALE GENOMIC DNA]</scope>
</reference>
<dbReference type="PANTHER" id="PTHR36478">
    <property type="entry name" value="OS04G0614237 PROTEIN-RELATED"/>
    <property type="match status" value="1"/>
</dbReference>
<reference evidence="1 2" key="2">
    <citation type="submission" date="2024-10" db="EMBL/GenBank/DDBJ databases">
        <authorList>
            <person name="Ryan C."/>
        </authorList>
    </citation>
    <scope>NUCLEOTIDE SEQUENCE [LARGE SCALE GENOMIC DNA]</scope>
</reference>
<dbReference type="Proteomes" id="UP001497457">
    <property type="component" value="Chromosome 31b"/>
</dbReference>
<dbReference type="AlphaFoldDB" id="A0ABC9D224"/>
<evidence type="ECO:0008006" key="3">
    <source>
        <dbReference type="Google" id="ProtNLM"/>
    </source>
</evidence>
<sequence length="404" mass="45674">MARSGKRDVMEYDCLRRFRRRRLLAFLRRDNLPATFDALKHEARVFFDVRHLQRLVVDGRWQEARGYVNRFLSSREDEVEPHTTLIRFMAQLNVFDDLAHGKLEGKDAVDDLEMQIDAIPSTMSDSNYTEAVRAAFNTRSHPAYWNPVDWQLVRLKASQIVKDLIMQTPKFKLLNRLPQCPIDPRYAIPFGFGGRRRHKRKNIGHISTYLLAQRFHPKERRLPPTLLSQGSKSQPMDLEELIGIPGSPVGSFVGNSCGLSPADAVKKCSSQEEYSPCLFRLSAPAHSQNTIESVKISRICERNEQGDYAESASGAKLPHATGEFYPGAIKVSSGGIDPMHVLKKTRAMGEISGAMGELLMNTCIGPYHNMFVEKLLEQEKLLNELRVHCIKAKGCTSVATDFTT</sequence>